<evidence type="ECO:0000256" key="3">
    <source>
        <dbReference type="ARBA" id="ARBA00022475"/>
    </source>
</evidence>
<keyword evidence="4 8" id="KW-0812">Transmembrane</keyword>
<evidence type="ECO:0000256" key="8">
    <source>
        <dbReference type="SAM" id="Phobius"/>
    </source>
</evidence>
<dbReference type="Proteomes" id="UP000187455">
    <property type="component" value="Unassembled WGS sequence"/>
</dbReference>
<comment type="subcellular location">
    <subcellularLocation>
        <location evidence="1">Cell membrane</location>
        <topology evidence="1">Multi-pass membrane protein</topology>
    </subcellularLocation>
</comment>
<name>A0A1R0GX52_9FUNG</name>
<evidence type="ECO:0000256" key="7">
    <source>
        <dbReference type="ARBA" id="ARBA00023136"/>
    </source>
</evidence>
<proteinExistence type="predicted"/>
<dbReference type="PANTHER" id="PTHR33281:SF19">
    <property type="entry name" value="VOLTAGE-DEPENDENT ANION CHANNEL-FORMING PROTEIN YNEE"/>
    <property type="match status" value="1"/>
</dbReference>
<dbReference type="STRING" id="133383.A0A1R0GX52"/>
<sequence length="264" mass="30368">MVVFRTNTAYDRFWEGRKLLSSLEADITKAMRMFQISIHPKSEKEMEEKVQAMKNLVAMAYSIKYFLLARPNYFSEKMKELLPKKMLSLNSEKDDNRFDEKNETISDKEMRGIGIFAKDTYNLPIAISFEITKYLEYVDKTGIVVPIYMIMYGLIGSIVDIFVGCIRIETTPVPKAYSSHLYLITGLYLMCIPFAMNGNPVAVTAIVQVILTFMLLGILSISEEIENPFGSDRNDLPISKYCDNLYDHLMFTLEHSRKESFSTV</sequence>
<evidence type="ECO:0000313" key="9">
    <source>
        <dbReference type="EMBL" id="OLY81469.1"/>
    </source>
</evidence>
<evidence type="ECO:0000256" key="5">
    <source>
        <dbReference type="ARBA" id="ARBA00022989"/>
    </source>
</evidence>
<accession>A0A1R0GX52</accession>
<comment type="caution">
    <text evidence="9">The sequence shown here is derived from an EMBL/GenBank/DDBJ whole genome shotgun (WGS) entry which is preliminary data.</text>
</comment>
<dbReference type="Pfam" id="PF25539">
    <property type="entry name" value="Bestrophin_2"/>
    <property type="match status" value="1"/>
</dbReference>
<dbReference type="GO" id="GO:0005886">
    <property type="term" value="C:plasma membrane"/>
    <property type="evidence" value="ECO:0007669"/>
    <property type="project" value="UniProtKB-SubCell"/>
</dbReference>
<organism evidence="9 10">
    <name type="scientific">Smittium mucronatum</name>
    <dbReference type="NCBI Taxonomy" id="133383"/>
    <lineage>
        <taxon>Eukaryota</taxon>
        <taxon>Fungi</taxon>
        <taxon>Fungi incertae sedis</taxon>
        <taxon>Zoopagomycota</taxon>
        <taxon>Kickxellomycotina</taxon>
        <taxon>Harpellomycetes</taxon>
        <taxon>Harpellales</taxon>
        <taxon>Legeriomycetaceae</taxon>
        <taxon>Smittium</taxon>
    </lineage>
</organism>
<evidence type="ECO:0000256" key="6">
    <source>
        <dbReference type="ARBA" id="ARBA00023065"/>
    </source>
</evidence>
<keyword evidence="7 8" id="KW-0472">Membrane</keyword>
<keyword evidence="6" id="KW-0406">Ion transport</keyword>
<dbReference type="AlphaFoldDB" id="A0A1R0GX52"/>
<keyword evidence="10" id="KW-1185">Reference proteome</keyword>
<evidence type="ECO:0000313" key="10">
    <source>
        <dbReference type="Proteomes" id="UP000187455"/>
    </source>
</evidence>
<evidence type="ECO:0000256" key="1">
    <source>
        <dbReference type="ARBA" id="ARBA00004651"/>
    </source>
</evidence>
<dbReference type="EMBL" id="LSSL01002423">
    <property type="protein sequence ID" value="OLY81469.1"/>
    <property type="molecule type" value="Genomic_DNA"/>
</dbReference>
<feature type="transmembrane region" description="Helical" evidence="8">
    <location>
        <begin position="180"/>
        <end position="196"/>
    </location>
</feature>
<reference evidence="9 10" key="1">
    <citation type="journal article" date="2016" name="Mol. Biol. Evol.">
        <title>Genome-Wide Survey of Gut Fungi (Harpellales) Reveals the First Horizontally Transferred Ubiquitin Gene from a Mosquito Host.</title>
        <authorList>
            <person name="Wang Y."/>
            <person name="White M.M."/>
            <person name="Kvist S."/>
            <person name="Moncalvo J.M."/>
        </authorList>
    </citation>
    <scope>NUCLEOTIDE SEQUENCE [LARGE SCALE GENOMIC DNA]</scope>
    <source>
        <strain evidence="9 10">ALG-7-W6</strain>
    </source>
</reference>
<dbReference type="GO" id="GO:0005254">
    <property type="term" value="F:chloride channel activity"/>
    <property type="evidence" value="ECO:0007669"/>
    <property type="project" value="InterPro"/>
</dbReference>
<dbReference type="PANTHER" id="PTHR33281">
    <property type="entry name" value="UPF0187 PROTEIN YNEE"/>
    <property type="match status" value="1"/>
</dbReference>
<keyword evidence="3" id="KW-1003">Cell membrane</keyword>
<keyword evidence="2" id="KW-0813">Transport</keyword>
<protein>
    <submittedName>
        <fullName evidence="9">UPF0187 protein</fullName>
    </submittedName>
</protein>
<dbReference type="OrthoDB" id="1368at2759"/>
<feature type="transmembrane region" description="Helical" evidence="8">
    <location>
        <begin position="202"/>
        <end position="221"/>
    </location>
</feature>
<evidence type="ECO:0000256" key="2">
    <source>
        <dbReference type="ARBA" id="ARBA00022448"/>
    </source>
</evidence>
<keyword evidence="5 8" id="KW-1133">Transmembrane helix</keyword>
<feature type="transmembrane region" description="Helical" evidence="8">
    <location>
        <begin position="147"/>
        <end position="168"/>
    </location>
</feature>
<gene>
    <name evidence="9" type="ORF">AYI68_g4423</name>
</gene>
<dbReference type="InterPro" id="IPR044669">
    <property type="entry name" value="YneE/VCCN1/2-like"/>
</dbReference>
<evidence type="ECO:0000256" key="4">
    <source>
        <dbReference type="ARBA" id="ARBA00022692"/>
    </source>
</evidence>